<protein>
    <recommendedName>
        <fullName evidence="6 10">Riboflavin synthase</fullName>
        <ecNumber evidence="5 10">2.5.1.9</ecNumber>
    </recommendedName>
</protein>
<keyword evidence="8 13" id="KW-0808">Transferase</keyword>
<name>A0A7J5BPB4_9MICO</name>
<dbReference type="OrthoDB" id="9788537at2"/>
<evidence type="ECO:0000256" key="3">
    <source>
        <dbReference type="ARBA" id="ARBA00004887"/>
    </source>
</evidence>
<dbReference type="RefSeq" id="WP_158041384.1">
    <property type="nucleotide sequence ID" value="NZ_JACCFV010000001.1"/>
</dbReference>
<dbReference type="Gene3D" id="2.40.30.20">
    <property type="match status" value="2"/>
</dbReference>
<dbReference type="PANTHER" id="PTHR21098">
    <property type="entry name" value="RIBOFLAVIN SYNTHASE ALPHA CHAIN"/>
    <property type="match status" value="1"/>
</dbReference>
<dbReference type="AlphaFoldDB" id="A0A7J5BPB4"/>
<dbReference type="FunFam" id="2.40.30.20:FF:000004">
    <property type="entry name" value="Riboflavin synthase, alpha subunit"/>
    <property type="match status" value="1"/>
</dbReference>
<comment type="catalytic activity">
    <reaction evidence="1">
        <text>2 6,7-dimethyl-8-(1-D-ribityl)lumazine + H(+) = 5-amino-6-(D-ribitylamino)uracil + riboflavin</text>
        <dbReference type="Rhea" id="RHEA:20772"/>
        <dbReference type="ChEBI" id="CHEBI:15378"/>
        <dbReference type="ChEBI" id="CHEBI:15934"/>
        <dbReference type="ChEBI" id="CHEBI:57986"/>
        <dbReference type="ChEBI" id="CHEBI:58201"/>
        <dbReference type="EC" id="2.5.1.9"/>
    </reaction>
</comment>
<keyword evidence="14" id="KW-1185">Reference proteome</keyword>
<dbReference type="InterPro" id="IPR026017">
    <property type="entry name" value="Lumazine-bd_dom"/>
</dbReference>
<dbReference type="GO" id="GO:0004746">
    <property type="term" value="F:riboflavin synthase activity"/>
    <property type="evidence" value="ECO:0007669"/>
    <property type="project" value="UniProtKB-UniRule"/>
</dbReference>
<keyword evidence="9" id="KW-0677">Repeat</keyword>
<evidence type="ECO:0000256" key="8">
    <source>
        <dbReference type="ARBA" id="ARBA00022679"/>
    </source>
</evidence>
<organism evidence="13 14">
    <name type="scientific">Pseudoclavibacter chungangensis</name>
    <dbReference type="NCBI Taxonomy" id="587635"/>
    <lineage>
        <taxon>Bacteria</taxon>
        <taxon>Bacillati</taxon>
        <taxon>Actinomycetota</taxon>
        <taxon>Actinomycetes</taxon>
        <taxon>Micrococcales</taxon>
        <taxon>Microbacteriaceae</taxon>
        <taxon>Pseudoclavibacter</taxon>
    </lineage>
</organism>
<dbReference type="EC" id="2.5.1.9" evidence="5 10"/>
<keyword evidence="7" id="KW-0686">Riboflavin biosynthesis</keyword>
<dbReference type="PANTHER" id="PTHR21098:SF12">
    <property type="entry name" value="RIBOFLAVIN SYNTHASE"/>
    <property type="match status" value="1"/>
</dbReference>
<dbReference type="Pfam" id="PF00677">
    <property type="entry name" value="Lum_binding"/>
    <property type="match status" value="2"/>
</dbReference>
<dbReference type="EMBL" id="WBJZ01000017">
    <property type="protein sequence ID" value="KAB1654808.1"/>
    <property type="molecule type" value="Genomic_DNA"/>
</dbReference>
<dbReference type="NCBIfam" id="TIGR00187">
    <property type="entry name" value="ribE"/>
    <property type="match status" value="1"/>
</dbReference>
<dbReference type="PIRSF" id="PIRSF000498">
    <property type="entry name" value="Riboflavin_syn_A"/>
    <property type="match status" value="1"/>
</dbReference>
<evidence type="ECO:0000259" key="12">
    <source>
        <dbReference type="PROSITE" id="PS51177"/>
    </source>
</evidence>
<comment type="caution">
    <text evidence="13">The sequence shown here is derived from an EMBL/GenBank/DDBJ whole genome shotgun (WGS) entry which is preliminary data.</text>
</comment>
<dbReference type="FunFam" id="2.40.30.20:FF:000003">
    <property type="entry name" value="Riboflavin synthase, alpha subunit"/>
    <property type="match status" value="1"/>
</dbReference>
<comment type="function">
    <text evidence="2">Catalyzes the dismutation of two molecules of 6,7-dimethyl-8-ribityllumazine, resulting in the formation of riboflavin and 5-amino-6-(D-ribitylamino)uracil.</text>
</comment>
<dbReference type="CDD" id="cd00402">
    <property type="entry name" value="Riboflavin_synthase_like"/>
    <property type="match status" value="1"/>
</dbReference>
<evidence type="ECO:0000256" key="1">
    <source>
        <dbReference type="ARBA" id="ARBA00000968"/>
    </source>
</evidence>
<comment type="pathway">
    <text evidence="3">Cofactor biosynthesis; riboflavin biosynthesis; riboflavin from 2-hydroxy-3-oxobutyl phosphate and 5-amino-6-(D-ribitylamino)uracil: step 2/2.</text>
</comment>
<evidence type="ECO:0000256" key="10">
    <source>
        <dbReference type="NCBIfam" id="TIGR00187"/>
    </source>
</evidence>
<dbReference type="SUPFAM" id="SSF63380">
    <property type="entry name" value="Riboflavin synthase domain-like"/>
    <property type="match status" value="2"/>
</dbReference>
<evidence type="ECO:0000256" key="5">
    <source>
        <dbReference type="ARBA" id="ARBA00012827"/>
    </source>
</evidence>
<feature type="repeat" description="Lumazine-binding" evidence="11">
    <location>
        <begin position="97"/>
        <end position="193"/>
    </location>
</feature>
<evidence type="ECO:0000313" key="14">
    <source>
        <dbReference type="Proteomes" id="UP000467240"/>
    </source>
</evidence>
<evidence type="ECO:0000256" key="9">
    <source>
        <dbReference type="ARBA" id="ARBA00022737"/>
    </source>
</evidence>
<feature type="domain" description="Lumazine-binding" evidence="12">
    <location>
        <begin position="1"/>
        <end position="96"/>
    </location>
</feature>
<sequence length="204" mass="22040">MFTGIVEELGRVERIEVRAEDARITIAAPLAVSDASTGDSIAVDGVCLTVVDHDAERFTADVMRETLRASTLGELRPEDQVNLERAMRVGDRLGGHIVQGHVDTTAEVVSLVVAERWTVVRFTLDAEHARRIVTKGSVAVQGVSLTVSALGTDWFEVSLIPETRTATTLATLTPGDTVNIETDVLARHVERLLETASVTRPGDD</sequence>
<evidence type="ECO:0000313" key="13">
    <source>
        <dbReference type="EMBL" id="KAB1654808.1"/>
    </source>
</evidence>
<comment type="subunit">
    <text evidence="4">Homotrimer.</text>
</comment>
<accession>A0A7J5BPB4</accession>
<dbReference type="Proteomes" id="UP000467240">
    <property type="component" value="Unassembled WGS sequence"/>
</dbReference>
<dbReference type="InterPro" id="IPR017938">
    <property type="entry name" value="Riboflavin_synthase-like_b-brl"/>
</dbReference>
<feature type="repeat" description="Lumazine-binding" evidence="11">
    <location>
        <begin position="1"/>
        <end position="96"/>
    </location>
</feature>
<reference evidence="13 14" key="1">
    <citation type="submission" date="2019-09" db="EMBL/GenBank/DDBJ databases">
        <title>Phylogeny of genus Pseudoclavibacter and closely related genus.</title>
        <authorList>
            <person name="Li Y."/>
        </authorList>
    </citation>
    <scope>NUCLEOTIDE SEQUENCE [LARGE SCALE GENOMIC DNA]</scope>
    <source>
        <strain evidence="13 14">DSM 23821</strain>
    </source>
</reference>
<gene>
    <name evidence="13" type="ORF">F8O01_13000</name>
</gene>
<evidence type="ECO:0000256" key="6">
    <source>
        <dbReference type="ARBA" id="ARBA00013950"/>
    </source>
</evidence>
<evidence type="ECO:0000256" key="11">
    <source>
        <dbReference type="PROSITE-ProRule" id="PRU00524"/>
    </source>
</evidence>
<dbReference type="InterPro" id="IPR023366">
    <property type="entry name" value="ATP_synth_asu-like_sf"/>
</dbReference>
<dbReference type="InterPro" id="IPR001783">
    <property type="entry name" value="Lumazine-bd"/>
</dbReference>
<proteinExistence type="predicted"/>
<feature type="domain" description="Lumazine-binding" evidence="12">
    <location>
        <begin position="97"/>
        <end position="193"/>
    </location>
</feature>
<dbReference type="NCBIfam" id="NF006767">
    <property type="entry name" value="PRK09289.1"/>
    <property type="match status" value="1"/>
</dbReference>
<evidence type="ECO:0000256" key="7">
    <source>
        <dbReference type="ARBA" id="ARBA00022619"/>
    </source>
</evidence>
<evidence type="ECO:0000256" key="4">
    <source>
        <dbReference type="ARBA" id="ARBA00011233"/>
    </source>
</evidence>
<dbReference type="PROSITE" id="PS51177">
    <property type="entry name" value="LUMAZINE_BIND"/>
    <property type="match status" value="2"/>
</dbReference>
<evidence type="ECO:0000256" key="2">
    <source>
        <dbReference type="ARBA" id="ARBA00002803"/>
    </source>
</evidence>
<dbReference type="NCBIfam" id="NF009566">
    <property type="entry name" value="PRK13020.1"/>
    <property type="match status" value="1"/>
</dbReference>
<dbReference type="GO" id="GO:0009231">
    <property type="term" value="P:riboflavin biosynthetic process"/>
    <property type="evidence" value="ECO:0007669"/>
    <property type="project" value="UniProtKB-KW"/>
</dbReference>